<gene>
    <name evidence="1" type="ORF">LAUMK142_01202</name>
</gene>
<reference evidence="1 2" key="1">
    <citation type="submission" date="2018-09" db="EMBL/GenBank/DDBJ databases">
        <authorList>
            <person name="Tagini F."/>
        </authorList>
    </citation>
    <scope>NUCLEOTIDE SEQUENCE [LARGE SCALE GENOMIC DNA]</scope>
    <source>
        <strain evidence="1 2">MK142</strain>
    </source>
</reference>
<proteinExistence type="predicted"/>
<keyword evidence="2" id="KW-1185">Reference proteome</keyword>
<protein>
    <submittedName>
        <fullName evidence="1">Uncharacterized protein</fullName>
    </submittedName>
</protein>
<dbReference type="Proteomes" id="UP000268285">
    <property type="component" value="Unassembled WGS sequence"/>
</dbReference>
<evidence type="ECO:0000313" key="2">
    <source>
        <dbReference type="Proteomes" id="UP000268285"/>
    </source>
</evidence>
<name>A0A498QP26_9MYCO</name>
<sequence>MAGNAAYRADRVGWIRRLFELSCAQYDQQGLDADDPVVDLFAEFELGLDGITERQVRDRLVRIERTVSGWSTGRKLYDTVYDDIIALKYLHQRYTNYLAWLTHDPG</sequence>
<accession>A0A498QP26</accession>
<organism evidence="1 2">
    <name type="scientific">Mycobacterium pseudokansasii</name>
    <dbReference type="NCBI Taxonomy" id="2341080"/>
    <lineage>
        <taxon>Bacteria</taxon>
        <taxon>Bacillati</taxon>
        <taxon>Actinomycetota</taxon>
        <taxon>Actinomycetes</taxon>
        <taxon>Mycobacteriales</taxon>
        <taxon>Mycobacteriaceae</taxon>
        <taxon>Mycobacterium</taxon>
    </lineage>
</organism>
<evidence type="ECO:0000313" key="1">
    <source>
        <dbReference type="EMBL" id="VBA48232.1"/>
    </source>
</evidence>
<dbReference type="AlphaFoldDB" id="A0A498QP26"/>
<dbReference type="RefSeq" id="WP_244601862.1">
    <property type="nucleotide sequence ID" value="NZ_JAIENV010000070.1"/>
</dbReference>
<dbReference type="EMBL" id="UPHU01000001">
    <property type="protein sequence ID" value="VBA48232.1"/>
    <property type="molecule type" value="Genomic_DNA"/>
</dbReference>